<keyword evidence="2" id="KW-1185">Reference proteome</keyword>
<organism evidence="1 2">
    <name type="scientific">Hemibagrus wyckioides</name>
    <dbReference type="NCBI Taxonomy" id="337641"/>
    <lineage>
        <taxon>Eukaryota</taxon>
        <taxon>Metazoa</taxon>
        <taxon>Chordata</taxon>
        <taxon>Craniata</taxon>
        <taxon>Vertebrata</taxon>
        <taxon>Euteleostomi</taxon>
        <taxon>Actinopterygii</taxon>
        <taxon>Neopterygii</taxon>
        <taxon>Teleostei</taxon>
        <taxon>Ostariophysi</taxon>
        <taxon>Siluriformes</taxon>
        <taxon>Bagridae</taxon>
        <taxon>Hemibagrus</taxon>
    </lineage>
</organism>
<dbReference type="AlphaFoldDB" id="A0A9D3NKY9"/>
<reference evidence="1 2" key="1">
    <citation type="submission" date="2021-06" db="EMBL/GenBank/DDBJ databases">
        <title>Chromosome-level genome assembly of the red-tail catfish (Hemibagrus wyckioides).</title>
        <authorList>
            <person name="Shao F."/>
        </authorList>
    </citation>
    <scope>NUCLEOTIDE SEQUENCE [LARGE SCALE GENOMIC DNA]</scope>
    <source>
        <strain evidence="1">EC202008001</strain>
        <tissue evidence="1">Blood</tissue>
    </source>
</reference>
<protein>
    <submittedName>
        <fullName evidence="1">Uncharacterized protein</fullName>
    </submittedName>
</protein>
<dbReference type="Proteomes" id="UP000824219">
    <property type="component" value="Linkage Group LG13"/>
</dbReference>
<sequence length="122" mass="13161">MAIEQVLEIKDHPLTNARSSWLAEQLAGSMGGVSKLLFSTVPVMSSKHTTEGRWIVGRLNSYGVSASPADQLVLALQKCHDPEVMTIKEISLPSNYSHFHCMILLKGTVGPAMATLACSSHV</sequence>
<gene>
    <name evidence="1" type="ORF">KOW79_011164</name>
</gene>
<accession>A0A9D3NKY9</accession>
<proteinExistence type="predicted"/>
<name>A0A9D3NKY9_9TELE</name>
<comment type="caution">
    <text evidence="1">The sequence shown here is derived from an EMBL/GenBank/DDBJ whole genome shotgun (WGS) entry which is preliminary data.</text>
</comment>
<dbReference type="EMBL" id="JAHKSW010000013">
    <property type="protein sequence ID" value="KAG7324848.1"/>
    <property type="molecule type" value="Genomic_DNA"/>
</dbReference>
<evidence type="ECO:0000313" key="1">
    <source>
        <dbReference type="EMBL" id="KAG7324848.1"/>
    </source>
</evidence>
<evidence type="ECO:0000313" key="2">
    <source>
        <dbReference type="Proteomes" id="UP000824219"/>
    </source>
</evidence>